<keyword evidence="2 8" id="KW-0813">Transport</keyword>
<protein>
    <recommendedName>
        <fullName evidence="8">ATP synthase subunit delta</fullName>
    </recommendedName>
    <alternativeName>
        <fullName evidence="8">ATP synthase F(1) sector subunit delta</fullName>
    </alternativeName>
    <alternativeName>
        <fullName evidence="8">F-type ATPase subunit delta</fullName>
        <shortName evidence="8">F-ATPase subunit delta</shortName>
    </alternativeName>
</protein>
<comment type="function">
    <text evidence="8">F(1)F(0) ATP synthase produces ATP from ADP in the presence of a proton or sodium gradient. F-type ATPases consist of two structural domains, F(1) containing the extramembraneous catalytic core and F(0) containing the membrane proton channel, linked together by a central stalk and a peripheral stalk. During catalysis, ATP synthesis in the catalytic domain of F(1) is coupled via a rotary mechanism of the central stalk subunits to proton translocation.</text>
</comment>
<evidence type="ECO:0000313" key="9">
    <source>
        <dbReference type="EMBL" id="QJR16962.1"/>
    </source>
</evidence>
<dbReference type="InParanoid" id="A0A6M4HCJ7"/>
<comment type="function">
    <text evidence="8">This protein is part of the stalk that links CF(0) to CF(1). It either transmits conformational changes from CF(0) to CF(1) or is implicated in proton conduction.</text>
</comment>
<proteinExistence type="inferred from homology"/>
<dbReference type="AlphaFoldDB" id="A0A6M4HCJ7"/>
<keyword evidence="6 8" id="KW-0139">CF(1)</keyword>
<dbReference type="RefSeq" id="WP_171165515.1">
    <property type="nucleotide sequence ID" value="NZ_CP053073.1"/>
</dbReference>
<dbReference type="GO" id="GO:0005886">
    <property type="term" value="C:plasma membrane"/>
    <property type="evidence" value="ECO:0007669"/>
    <property type="project" value="UniProtKB-SubCell"/>
</dbReference>
<dbReference type="GO" id="GO:0045259">
    <property type="term" value="C:proton-transporting ATP synthase complex"/>
    <property type="evidence" value="ECO:0007669"/>
    <property type="project" value="UniProtKB-KW"/>
</dbReference>
<dbReference type="NCBIfam" id="NF004402">
    <property type="entry name" value="PRK05758.2-2"/>
    <property type="match status" value="1"/>
</dbReference>
<keyword evidence="4 8" id="KW-0406">Ion transport</keyword>
<comment type="similarity">
    <text evidence="8">Belongs to the ATPase delta chain family.</text>
</comment>
<dbReference type="InterPro" id="IPR026015">
    <property type="entry name" value="ATP_synth_OSCP/delta_N_sf"/>
</dbReference>
<dbReference type="KEGG" id="upl:DSM104440_03799"/>
<evidence type="ECO:0000313" key="10">
    <source>
        <dbReference type="Proteomes" id="UP000503096"/>
    </source>
</evidence>
<comment type="subcellular location">
    <subcellularLocation>
        <location evidence="8">Cell membrane</location>
        <topology evidence="8">Peripheral membrane protein</topology>
    </subcellularLocation>
    <subcellularLocation>
        <location evidence="1">Membrane</location>
    </subcellularLocation>
</comment>
<organism evidence="9 10">
    <name type="scientific">Usitatibacter palustris</name>
    <dbReference type="NCBI Taxonomy" id="2732487"/>
    <lineage>
        <taxon>Bacteria</taxon>
        <taxon>Pseudomonadati</taxon>
        <taxon>Pseudomonadota</taxon>
        <taxon>Betaproteobacteria</taxon>
        <taxon>Nitrosomonadales</taxon>
        <taxon>Usitatibacteraceae</taxon>
        <taxon>Usitatibacter</taxon>
    </lineage>
</organism>
<dbReference type="SUPFAM" id="SSF47928">
    <property type="entry name" value="N-terminal domain of the delta subunit of the F1F0-ATP synthase"/>
    <property type="match status" value="1"/>
</dbReference>
<dbReference type="InterPro" id="IPR000711">
    <property type="entry name" value="ATPase_OSCP/dsu"/>
</dbReference>
<evidence type="ECO:0000256" key="8">
    <source>
        <dbReference type="HAMAP-Rule" id="MF_01416"/>
    </source>
</evidence>
<dbReference type="Proteomes" id="UP000503096">
    <property type="component" value="Chromosome"/>
</dbReference>
<dbReference type="FunCoup" id="A0A6M4HCJ7">
    <property type="interactions" value="412"/>
</dbReference>
<evidence type="ECO:0000256" key="3">
    <source>
        <dbReference type="ARBA" id="ARBA00022781"/>
    </source>
</evidence>
<reference evidence="9 10" key="1">
    <citation type="submission" date="2020-04" db="EMBL/GenBank/DDBJ databases">
        <title>Usitatibacter rugosus gen. nov., sp. nov. and Usitatibacter palustris sp. nov., novel members of Usitatibacteraceae fam. nov. within the order Nitrosomonadales isolated from soil.</title>
        <authorList>
            <person name="Huber K.J."/>
            <person name="Neumann-Schaal M."/>
            <person name="Geppert A."/>
            <person name="Luckner M."/>
            <person name="Wanner G."/>
            <person name="Overmann J."/>
        </authorList>
    </citation>
    <scope>NUCLEOTIDE SEQUENCE [LARGE SCALE GENOMIC DNA]</scope>
    <source>
        <strain evidence="9 10">Swamp67</strain>
    </source>
</reference>
<sequence length="178" mass="19126">MAELVTVARPYAEASFKAALEGNALGPVSDGLQMVAAIANDAQMRSVVTNPRVNSQQKKELFAAVAGTGLHANVTNLVAMLVDNHREVLLPLISSQFEELKRDHERVLHAKITSAQPLTDAQRSELVASLERQYGRKVEAEVDVDPELLGGARVQVGDQVIHASVRDALAQMAAALAR</sequence>
<accession>A0A6M4HCJ7</accession>
<evidence type="ECO:0000256" key="5">
    <source>
        <dbReference type="ARBA" id="ARBA00023136"/>
    </source>
</evidence>
<keyword evidence="3 8" id="KW-0375">Hydrogen ion transport</keyword>
<dbReference type="PRINTS" id="PR00125">
    <property type="entry name" value="ATPASEDELTA"/>
</dbReference>
<evidence type="ECO:0000256" key="2">
    <source>
        <dbReference type="ARBA" id="ARBA00022448"/>
    </source>
</evidence>
<name>A0A6M4HCJ7_9PROT</name>
<dbReference type="Gene3D" id="1.10.520.20">
    <property type="entry name" value="N-terminal domain of the delta subunit of the F1F0-ATP synthase"/>
    <property type="match status" value="1"/>
</dbReference>
<evidence type="ECO:0000256" key="6">
    <source>
        <dbReference type="ARBA" id="ARBA00023196"/>
    </source>
</evidence>
<keyword evidence="8" id="KW-1003">Cell membrane</keyword>
<dbReference type="Pfam" id="PF00213">
    <property type="entry name" value="OSCP"/>
    <property type="match status" value="1"/>
</dbReference>
<gene>
    <name evidence="9" type="primary">atpH_1</name>
    <name evidence="8" type="synonym">atpH</name>
    <name evidence="9" type="ORF">DSM104440_03799</name>
</gene>
<dbReference type="PANTHER" id="PTHR11910">
    <property type="entry name" value="ATP SYNTHASE DELTA CHAIN"/>
    <property type="match status" value="1"/>
</dbReference>
<dbReference type="NCBIfam" id="TIGR01145">
    <property type="entry name" value="ATP_synt_delta"/>
    <property type="match status" value="1"/>
</dbReference>
<dbReference type="EMBL" id="CP053073">
    <property type="protein sequence ID" value="QJR16962.1"/>
    <property type="molecule type" value="Genomic_DNA"/>
</dbReference>
<dbReference type="HAMAP" id="MF_01416">
    <property type="entry name" value="ATP_synth_delta_bact"/>
    <property type="match status" value="1"/>
</dbReference>
<evidence type="ECO:0000256" key="7">
    <source>
        <dbReference type="ARBA" id="ARBA00023310"/>
    </source>
</evidence>
<keyword evidence="5 8" id="KW-0472">Membrane</keyword>
<evidence type="ECO:0000256" key="4">
    <source>
        <dbReference type="ARBA" id="ARBA00023065"/>
    </source>
</evidence>
<evidence type="ECO:0000256" key="1">
    <source>
        <dbReference type="ARBA" id="ARBA00004370"/>
    </source>
</evidence>
<dbReference type="GO" id="GO:0046933">
    <property type="term" value="F:proton-transporting ATP synthase activity, rotational mechanism"/>
    <property type="evidence" value="ECO:0007669"/>
    <property type="project" value="UniProtKB-UniRule"/>
</dbReference>
<keyword evidence="7 8" id="KW-0066">ATP synthesis</keyword>
<keyword evidence="10" id="KW-1185">Reference proteome</keyword>